<dbReference type="PANTHER" id="PTHR37314:SF4">
    <property type="entry name" value="UPF0700 TRANSMEMBRANE PROTEIN YOAK"/>
    <property type="match status" value="1"/>
</dbReference>
<feature type="transmembrane region" description="Helical" evidence="1">
    <location>
        <begin position="86"/>
        <end position="104"/>
    </location>
</feature>
<organism evidence="2 3">
    <name type="scientific">Candidatus Scybalocola faecigallinarum</name>
    <dbReference type="NCBI Taxonomy" id="2840941"/>
    <lineage>
        <taxon>Bacteria</taxon>
        <taxon>Bacillati</taxon>
        <taxon>Bacillota</taxon>
        <taxon>Clostridia</taxon>
        <taxon>Lachnospirales</taxon>
        <taxon>Lachnospiraceae</taxon>
        <taxon>Lachnospiraceae incertae sedis</taxon>
        <taxon>Candidatus Scybalocola (ex Gilroy et al. 2021)</taxon>
    </lineage>
</organism>
<name>A0A9D1F2D6_9FIRM</name>
<comment type="caution">
    <text evidence="2">The sequence shown here is derived from an EMBL/GenBank/DDBJ whole genome shotgun (WGS) entry which is preliminary data.</text>
</comment>
<feature type="transmembrane region" description="Helical" evidence="1">
    <location>
        <begin position="110"/>
        <end position="128"/>
    </location>
</feature>
<feature type="transmembrane region" description="Helical" evidence="1">
    <location>
        <begin position="58"/>
        <end position="79"/>
    </location>
</feature>
<feature type="transmembrane region" description="Helical" evidence="1">
    <location>
        <begin position="194"/>
        <end position="213"/>
    </location>
</feature>
<feature type="transmembrane region" description="Helical" evidence="1">
    <location>
        <begin position="12"/>
        <end position="29"/>
    </location>
</feature>
<accession>A0A9D1F2D6</accession>
<keyword evidence="1" id="KW-0472">Membrane</keyword>
<dbReference type="PANTHER" id="PTHR37314">
    <property type="entry name" value="SLR0142 PROTEIN"/>
    <property type="match status" value="1"/>
</dbReference>
<evidence type="ECO:0000313" key="2">
    <source>
        <dbReference type="EMBL" id="HIS46151.1"/>
    </source>
</evidence>
<keyword evidence="1" id="KW-0812">Transmembrane</keyword>
<dbReference type="Proteomes" id="UP000823927">
    <property type="component" value="Unassembled WGS sequence"/>
</dbReference>
<keyword evidence="1" id="KW-1133">Transmembrane helix</keyword>
<evidence type="ECO:0000256" key="1">
    <source>
        <dbReference type="SAM" id="Phobius"/>
    </source>
</evidence>
<dbReference type="AlphaFoldDB" id="A0A9D1F2D6"/>
<gene>
    <name evidence="2" type="ORF">IAB46_01080</name>
</gene>
<reference evidence="2" key="2">
    <citation type="journal article" date="2021" name="PeerJ">
        <title>Extensive microbial diversity within the chicken gut microbiome revealed by metagenomics and culture.</title>
        <authorList>
            <person name="Gilroy R."/>
            <person name="Ravi A."/>
            <person name="Getino M."/>
            <person name="Pursley I."/>
            <person name="Horton D.L."/>
            <person name="Alikhan N.F."/>
            <person name="Baker D."/>
            <person name="Gharbi K."/>
            <person name="Hall N."/>
            <person name="Watson M."/>
            <person name="Adriaenssens E.M."/>
            <person name="Foster-Nyarko E."/>
            <person name="Jarju S."/>
            <person name="Secka A."/>
            <person name="Antonio M."/>
            <person name="Oren A."/>
            <person name="Chaudhuri R.R."/>
            <person name="La Ragione R."/>
            <person name="Hildebrand F."/>
            <person name="Pallen M.J."/>
        </authorList>
    </citation>
    <scope>NUCLEOTIDE SEQUENCE</scope>
    <source>
        <strain evidence="2">CHK178-757</strain>
    </source>
</reference>
<dbReference type="InterPro" id="IPR010699">
    <property type="entry name" value="DUF1275"/>
</dbReference>
<feature type="transmembrane region" description="Helical" evidence="1">
    <location>
        <begin position="169"/>
        <end position="188"/>
    </location>
</feature>
<proteinExistence type="predicted"/>
<sequence>MKWLKKENDVAMHYNMCFLGGFLGAYAMFLRGGNFGSAQTGNLIEAVIVGLSGEWPELLLRLGALVIYVAGIIASFLMGKHFKERMPRVCLFVEALGLIIAGVIPESANAIGALYPIFFITSFQWGVFSGAKGYNSATIFSTNNVKQAVLGWTEYIRTKDLKQKDKAKFYTLTLTCFHAGVAAGFGAVNFWSALGAWAGLIPLLSAFGLTVIADQVLEDKKAPANKLAM</sequence>
<dbReference type="Pfam" id="PF06912">
    <property type="entry name" value="DUF1275"/>
    <property type="match status" value="1"/>
</dbReference>
<evidence type="ECO:0000313" key="3">
    <source>
        <dbReference type="Proteomes" id="UP000823927"/>
    </source>
</evidence>
<reference evidence="2" key="1">
    <citation type="submission" date="2020-10" db="EMBL/GenBank/DDBJ databases">
        <authorList>
            <person name="Gilroy R."/>
        </authorList>
    </citation>
    <scope>NUCLEOTIDE SEQUENCE</scope>
    <source>
        <strain evidence="2">CHK178-757</strain>
    </source>
</reference>
<protein>
    <submittedName>
        <fullName evidence="2">DUF1275 domain-containing protein</fullName>
    </submittedName>
</protein>
<dbReference type="EMBL" id="DVIT01000004">
    <property type="protein sequence ID" value="HIS46151.1"/>
    <property type="molecule type" value="Genomic_DNA"/>
</dbReference>